<dbReference type="Pfam" id="PF00990">
    <property type="entry name" value="GGDEF"/>
    <property type="match status" value="1"/>
</dbReference>
<dbReference type="InterPro" id="IPR000160">
    <property type="entry name" value="GGDEF_dom"/>
</dbReference>
<dbReference type="PROSITE" id="PS50887">
    <property type="entry name" value="GGDEF"/>
    <property type="match status" value="1"/>
</dbReference>
<comment type="catalytic activity">
    <reaction evidence="2">
        <text>2 GTP = 3',3'-c-di-GMP + 2 diphosphate</text>
        <dbReference type="Rhea" id="RHEA:24898"/>
        <dbReference type="ChEBI" id="CHEBI:33019"/>
        <dbReference type="ChEBI" id="CHEBI:37565"/>
        <dbReference type="ChEBI" id="CHEBI:58805"/>
        <dbReference type="EC" id="2.7.7.65"/>
    </reaction>
</comment>
<dbReference type="NCBIfam" id="TIGR00254">
    <property type="entry name" value="GGDEF"/>
    <property type="match status" value="1"/>
</dbReference>
<feature type="domain" description="GGDEF" evidence="3">
    <location>
        <begin position="183"/>
        <end position="312"/>
    </location>
</feature>
<keyword evidence="5" id="KW-1185">Reference proteome</keyword>
<organism evidence="4 5">
    <name type="scientific">Balneatrix alpica</name>
    <dbReference type="NCBI Taxonomy" id="75684"/>
    <lineage>
        <taxon>Bacteria</taxon>
        <taxon>Pseudomonadati</taxon>
        <taxon>Pseudomonadota</taxon>
        <taxon>Gammaproteobacteria</taxon>
        <taxon>Oceanospirillales</taxon>
        <taxon>Balneatrichaceae</taxon>
        <taxon>Balneatrix</taxon>
    </lineage>
</organism>
<keyword evidence="4" id="KW-0808">Transferase</keyword>
<dbReference type="Gene3D" id="3.30.70.270">
    <property type="match status" value="1"/>
</dbReference>
<keyword evidence="4" id="KW-0548">Nucleotidyltransferase</keyword>
<protein>
    <recommendedName>
        <fullName evidence="1">diguanylate cyclase</fullName>
        <ecNumber evidence="1">2.7.7.65</ecNumber>
    </recommendedName>
</protein>
<dbReference type="SMART" id="SM00267">
    <property type="entry name" value="GGDEF"/>
    <property type="match status" value="1"/>
</dbReference>
<evidence type="ECO:0000313" key="5">
    <source>
        <dbReference type="Proteomes" id="UP001589628"/>
    </source>
</evidence>
<evidence type="ECO:0000256" key="2">
    <source>
        <dbReference type="ARBA" id="ARBA00034247"/>
    </source>
</evidence>
<dbReference type="GO" id="GO:0052621">
    <property type="term" value="F:diguanylate cyclase activity"/>
    <property type="evidence" value="ECO:0007669"/>
    <property type="project" value="UniProtKB-EC"/>
</dbReference>
<dbReference type="InterPro" id="IPR029787">
    <property type="entry name" value="Nucleotide_cyclase"/>
</dbReference>
<evidence type="ECO:0000256" key="1">
    <source>
        <dbReference type="ARBA" id="ARBA00012528"/>
    </source>
</evidence>
<dbReference type="RefSeq" id="WP_051527840.1">
    <property type="nucleotide sequence ID" value="NZ_JBHLZN010000001.1"/>
</dbReference>
<evidence type="ECO:0000259" key="3">
    <source>
        <dbReference type="PROSITE" id="PS50887"/>
    </source>
</evidence>
<gene>
    <name evidence="4" type="ORF">ACFFLH_05455</name>
</gene>
<dbReference type="CDD" id="cd01949">
    <property type="entry name" value="GGDEF"/>
    <property type="match status" value="1"/>
</dbReference>
<evidence type="ECO:0000313" key="4">
    <source>
        <dbReference type="EMBL" id="MFB9885849.1"/>
    </source>
</evidence>
<dbReference type="PANTHER" id="PTHR45138:SF9">
    <property type="entry name" value="DIGUANYLATE CYCLASE DGCM-RELATED"/>
    <property type="match status" value="1"/>
</dbReference>
<dbReference type="InterPro" id="IPR043128">
    <property type="entry name" value="Rev_trsase/Diguanyl_cyclase"/>
</dbReference>
<reference evidence="4 5" key="1">
    <citation type="submission" date="2024-09" db="EMBL/GenBank/DDBJ databases">
        <authorList>
            <person name="Sun Q."/>
            <person name="Mori K."/>
        </authorList>
    </citation>
    <scope>NUCLEOTIDE SEQUENCE [LARGE SCALE GENOMIC DNA]</scope>
    <source>
        <strain evidence="4 5">ATCC 51285</strain>
    </source>
</reference>
<dbReference type="EC" id="2.7.7.65" evidence="1"/>
<accession>A0ABV5Z994</accession>
<dbReference type="SUPFAM" id="SSF55073">
    <property type="entry name" value="Nucleotide cyclase"/>
    <property type="match status" value="1"/>
</dbReference>
<sequence>MSSSLSILGSIVELTEQRDLDSLDYSLAASLAEMLPIQALRLYKLNAHEQWQEAELAVNLRIDTSQEGTAVQWLEQAYGVSPPGRTRVSWHEQRNVYTEDSGHHFSWCPILLNAKVMGALELESNNSLVDHDELIYGMTRIYSNYLFLLNESYKDKLTGLYNRRAFEQRVSQLSQQSQPEGRLSIWLAIVDIDHFKQVNDSYGHLYGDEILISLANALRQGFREQDRIYRFGGEEFVILFDAPSEERAHQRLNTVRLKVAERVKAKLKPITISVGYMRLDKQLYPTLILEKADKALYYAKEQGRNQVVSYAELVRTAQLSDEGPEMQVELF</sequence>
<name>A0ABV5Z994_9GAMM</name>
<dbReference type="InterPro" id="IPR050469">
    <property type="entry name" value="Diguanylate_Cyclase"/>
</dbReference>
<dbReference type="Proteomes" id="UP001589628">
    <property type="component" value="Unassembled WGS sequence"/>
</dbReference>
<comment type="caution">
    <text evidence="4">The sequence shown here is derived from an EMBL/GenBank/DDBJ whole genome shotgun (WGS) entry which is preliminary data.</text>
</comment>
<proteinExistence type="predicted"/>
<dbReference type="EMBL" id="JBHLZN010000001">
    <property type="protein sequence ID" value="MFB9885849.1"/>
    <property type="molecule type" value="Genomic_DNA"/>
</dbReference>
<dbReference type="PANTHER" id="PTHR45138">
    <property type="entry name" value="REGULATORY COMPONENTS OF SENSORY TRANSDUCTION SYSTEM"/>
    <property type="match status" value="1"/>
</dbReference>